<gene>
    <name evidence="3" type="ORF">QC825_04100</name>
</gene>
<sequence length="193" mass="20583">MNWTTITNTVASLAPALGQALAGPAGHVVGQAIASTLGVNNSPDAVETALKTDPKAAVKLAELETELKRATLEATTRQEENQLKAQTAQRQAINTTMQAELQNGNTYKSGWRSAIGWTMAFSFGWISLILGISVFQDPSQIANVVDAIVMLTVSMGAVLGINIRHMSSERLASLGFRPTSLMDSLMTRSRGSH</sequence>
<dbReference type="RefSeq" id="WP_251590690.1">
    <property type="nucleotide sequence ID" value="NZ_JAMLJI010000001.1"/>
</dbReference>
<accession>A0ABU1GV67</accession>
<evidence type="ECO:0000256" key="2">
    <source>
        <dbReference type="SAM" id="Phobius"/>
    </source>
</evidence>
<reference evidence="3 4" key="1">
    <citation type="submission" date="2023-04" db="EMBL/GenBank/DDBJ databases">
        <title>A long-awaited taxogenomic arrangement of the family Halomonadaceae.</title>
        <authorList>
            <person name="De La Haba R."/>
            <person name="Chuvochina M."/>
            <person name="Wittouck S."/>
            <person name="Arahal D.R."/>
            <person name="Sanchez-Porro C."/>
            <person name="Hugenholtz P."/>
            <person name="Ventosa A."/>
        </authorList>
    </citation>
    <scope>NUCLEOTIDE SEQUENCE [LARGE SCALE GENOMIC DNA]</scope>
    <source>
        <strain evidence="3 4">DSM 22428</strain>
    </source>
</reference>
<keyword evidence="4" id="KW-1185">Reference proteome</keyword>
<keyword evidence="2" id="KW-0472">Membrane</keyword>
<dbReference type="Pfam" id="PF11351">
    <property type="entry name" value="GTA_holin_3TM"/>
    <property type="match status" value="1"/>
</dbReference>
<feature type="transmembrane region" description="Helical" evidence="2">
    <location>
        <begin position="141"/>
        <end position="161"/>
    </location>
</feature>
<comment type="caution">
    <text evidence="3">The sequence shown here is derived from an EMBL/GenBank/DDBJ whole genome shotgun (WGS) entry which is preliminary data.</text>
</comment>
<feature type="coiled-coil region" evidence="1">
    <location>
        <begin position="60"/>
        <end position="89"/>
    </location>
</feature>
<dbReference type="EMBL" id="JARWAO010000002">
    <property type="protein sequence ID" value="MDR5895258.1"/>
    <property type="molecule type" value="Genomic_DNA"/>
</dbReference>
<dbReference type="InterPro" id="IPR021497">
    <property type="entry name" value="GTA_holin_3TM"/>
</dbReference>
<name>A0ABU1GV67_9GAMM</name>
<keyword evidence="2" id="KW-1133">Transmembrane helix</keyword>
<evidence type="ECO:0000313" key="3">
    <source>
        <dbReference type="EMBL" id="MDR5895258.1"/>
    </source>
</evidence>
<organism evidence="3 4">
    <name type="scientific">Larsenimonas suaedae</name>
    <dbReference type="NCBI Taxonomy" id="1851019"/>
    <lineage>
        <taxon>Bacteria</taxon>
        <taxon>Pseudomonadati</taxon>
        <taxon>Pseudomonadota</taxon>
        <taxon>Gammaproteobacteria</taxon>
        <taxon>Oceanospirillales</taxon>
        <taxon>Halomonadaceae</taxon>
        <taxon>Larsenimonas</taxon>
    </lineage>
</organism>
<dbReference type="Proteomes" id="UP001269375">
    <property type="component" value="Unassembled WGS sequence"/>
</dbReference>
<feature type="transmembrane region" description="Helical" evidence="2">
    <location>
        <begin position="114"/>
        <end position="135"/>
    </location>
</feature>
<keyword evidence="1" id="KW-0175">Coiled coil</keyword>
<proteinExistence type="predicted"/>
<keyword evidence="2" id="KW-0812">Transmembrane</keyword>
<evidence type="ECO:0000256" key="1">
    <source>
        <dbReference type="SAM" id="Coils"/>
    </source>
</evidence>
<protein>
    <submittedName>
        <fullName evidence="3">3TM-type holin</fullName>
    </submittedName>
</protein>
<evidence type="ECO:0000313" key="4">
    <source>
        <dbReference type="Proteomes" id="UP001269375"/>
    </source>
</evidence>